<feature type="non-terminal residue" evidence="7">
    <location>
        <position position="185"/>
    </location>
</feature>
<dbReference type="PANTHER" id="PTHR22911">
    <property type="entry name" value="ACYL-MALONYL CONDENSING ENZYME-RELATED"/>
    <property type="match status" value="1"/>
</dbReference>
<evidence type="ECO:0000256" key="5">
    <source>
        <dbReference type="SAM" id="Phobius"/>
    </source>
</evidence>
<dbReference type="SUPFAM" id="SSF103481">
    <property type="entry name" value="Multidrug resistance efflux transporter EmrE"/>
    <property type="match status" value="1"/>
</dbReference>
<dbReference type="InterPro" id="IPR037185">
    <property type="entry name" value="EmrE-like"/>
</dbReference>
<comment type="caution">
    <text evidence="7">The sequence shown here is derived from an EMBL/GenBank/DDBJ whole genome shotgun (WGS) entry which is preliminary data.</text>
</comment>
<feature type="domain" description="EamA" evidence="6">
    <location>
        <begin position="37"/>
        <end position="169"/>
    </location>
</feature>
<keyword evidence="3 5" id="KW-1133">Transmembrane helix</keyword>
<name>A0A6A4YWW9_9STRA</name>
<dbReference type="OrthoDB" id="306876at2759"/>
<dbReference type="Pfam" id="PF00892">
    <property type="entry name" value="EamA"/>
    <property type="match status" value="1"/>
</dbReference>
<comment type="subcellular location">
    <subcellularLocation>
        <location evidence="1">Membrane</location>
        <topology evidence="1">Multi-pass membrane protein</topology>
    </subcellularLocation>
</comment>
<proteinExistence type="predicted"/>
<accession>A0A6A4YWW9</accession>
<gene>
    <name evidence="7" type="ORF">As57867_010012</name>
</gene>
<dbReference type="PANTHER" id="PTHR22911:SF6">
    <property type="entry name" value="SOLUTE CARRIER FAMILY 35 MEMBER G1"/>
    <property type="match status" value="1"/>
</dbReference>
<keyword evidence="4 5" id="KW-0472">Membrane</keyword>
<sequence>MAKATSSSPESIPLVIKIASATDGQLSPPPSPRHRLLGLGLVAMSAFTFSLMSAAIKYESSYMSSMETLFWRSFVAWVFILILILVTRTSLYVSRDMVPYVAFRSVIGFCSMALTFWTMSQMVLADASCIIFTSPVMTFLLGALVLGEHIKPVDFALAISCFGGVVFVARPVFLFGDAESPVAAA</sequence>
<evidence type="ECO:0000313" key="7">
    <source>
        <dbReference type="EMBL" id="KAF0699370.1"/>
    </source>
</evidence>
<evidence type="ECO:0000256" key="2">
    <source>
        <dbReference type="ARBA" id="ARBA00022692"/>
    </source>
</evidence>
<evidence type="ECO:0000256" key="4">
    <source>
        <dbReference type="ARBA" id="ARBA00023136"/>
    </source>
</evidence>
<evidence type="ECO:0000259" key="6">
    <source>
        <dbReference type="Pfam" id="PF00892"/>
    </source>
</evidence>
<feature type="transmembrane region" description="Helical" evidence="5">
    <location>
        <begin position="153"/>
        <end position="173"/>
    </location>
</feature>
<dbReference type="InterPro" id="IPR000620">
    <property type="entry name" value="EamA_dom"/>
</dbReference>
<dbReference type="EMBL" id="VJMH01005182">
    <property type="protein sequence ID" value="KAF0699370.1"/>
    <property type="molecule type" value="Genomic_DNA"/>
</dbReference>
<evidence type="ECO:0000256" key="1">
    <source>
        <dbReference type="ARBA" id="ARBA00004141"/>
    </source>
</evidence>
<feature type="transmembrane region" description="Helical" evidence="5">
    <location>
        <begin position="98"/>
        <end position="117"/>
    </location>
</feature>
<dbReference type="AlphaFoldDB" id="A0A6A4YWW9"/>
<organism evidence="7">
    <name type="scientific">Aphanomyces stellatus</name>
    <dbReference type="NCBI Taxonomy" id="120398"/>
    <lineage>
        <taxon>Eukaryota</taxon>
        <taxon>Sar</taxon>
        <taxon>Stramenopiles</taxon>
        <taxon>Oomycota</taxon>
        <taxon>Saprolegniomycetes</taxon>
        <taxon>Saprolegniales</taxon>
        <taxon>Verrucalvaceae</taxon>
        <taxon>Aphanomyces</taxon>
    </lineage>
</organism>
<dbReference type="GO" id="GO:0016020">
    <property type="term" value="C:membrane"/>
    <property type="evidence" value="ECO:0007669"/>
    <property type="project" value="UniProtKB-SubCell"/>
</dbReference>
<feature type="transmembrane region" description="Helical" evidence="5">
    <location>
        <begin position="68"/>
        <end position="86"/>
    </location>
</feature>
<feature type="transmembrane region" description="Helical" evidence="5">
    <location>
        <begin position="36"/>
        <end position="56"/>
    </location>
</feature>
<reference evidence="7" key="1">
    <citation type="submission" date="2019-06" db="EMBL/GenBank/DDBJ databases">
        <title>Genomics analysis of Aphanomyces spp. identifies a new class of oomycete effector associated with host adaptation.</title>
        <authorList>
            <person name="Gaulin E."/>
        </authorList>
    </citation>
    <scope>NUCLEOTIDE SEQUENCE</scope>
    <source>
        <strain evidence="7">CBS 578.67</strain>
    </source>
</reference>
<protein>
    <recommendedName>
        <fullName evidence="6">EamA domain-containing protein</fullName>
    </recommendedName>
</protein>
<feature type="transmembrane region" description="Helical" evidence="5">
    <location>
        <begin position="123"/>
        <end position="146"/>
    </location>
</feature>
<evidence type="ECO:0000256" key="3">
    <source>
        <dbReference type="ARBA" id="ARBA00022989"/>
    </source>
</evidence>
<keyword evidence="2 5" id="KW-0812">Transmembrane</keyword>